<dbReference type="EMBL" id="PFER01000033">
    <property type="protein sequence ID" value="PJE73534.1"/>
    <property type="molecule type" value="Genomic_DNA"/>
</dbReference>
<feature type="transmembrane region" description="Helical" evidence="1">
    <location>
        <begin position="161"/>
        <end position="179"/>
    </location>
</feature>
<comment type="caution">
    <text evidence="2">The sequence shown here is derived from an EMBL/GenBank/DDBJ whole genome shotgun (WGS) entry which is preliminary data.</text>
</comment>
<name>A0A2M8LAA4_9BACT</name>
<keyword evidence="1" id="KW-1133">Transmembrane helix</keyword>
<protein>
    <submittedName>
        <fullName evidence="2">Uncharacterized protein</fullName>
    </submittedName>
</protein>
<keyword evidence="1" id="KW-0812">Transmembrane</keyword>
<feature type="transmembrane region" description="Helical" evidence="1">
    <location>
        <begin position="12"/>
        <end position="31"/>
    </location>
</feature>
<dbReference type="Proteomes" id="UP000230959">
    <property type="component" value="Unassembled WGS sequence"/>
</dbReference>
<sequence length="185" mass="20673">MKLINFKKLGIVLGIIIVLNLFINFGIATFYDAPDYTAFCLEGRWSQAYDTQEICEAGGGAWTANQSMIKTREIAQPIVTGTQQETAGWCDVDYTCRNQYEDAREIYQRNVFIVLVGFGMAFLVAGLVISTIGSLSVSFIYGGLLSVVIGTIRFWSEMDDYLRFIVLGIALAVLIYIAVKKFKEE</sequence>
<keyword evidence="1" id="KW-0472">Membrane</keyword>
<feature type="transmembrane region" description="Helical" evidence="1">
    <location>
        <begin position="111"/>
        <end position="129"/>
    </location>
</feature>
<proteinExistence type="predicted"/>
<gene>
    <name evidence="2" type="ORF">COV02_02135</name>
</gene>
<feature type="transmembrane region" description="Helical" evidence="1">
    <location>
        <begin position="136"/>
        <end position="155"/>
    </location>
</feature>
<evidence type="ECO:0000256" key="1">
    <source>
        <dbReference type="SAM" id="Phobius"/>
    </source>
</evidence>
<dbReference type="AlphaFoldDB" id="A0A2M8LAA4"/>
<accession>A0A2M8LAA4</accession>
<reference evidence="3" key="1">
    <citation type="submission" date="2017-09" db="EMBL/GenBank/DDBJ databases">
        <title>Depth-based differentiation of microbial function through sediment-hosted aquifers and enrichment of novel symbionts in the deep terrestrial subsurface.</title>
        <authorList>
            <person name="Probst A.J."/>
            <person name="Ladd B."/>
            <person name="Jarett J.K."/>
            <person name="Geller-Mcgrath D.E."/>
            <person name="Sieber C.M.K."/>
            <person name="Emerson J.B."/>
            <person name="Anantharaman K."/>
            <person name="Thomas B.C."/>
            <person name="Malmstrom R."/>
            <person name="Stieglmeier M."/>
            <person name="Klingl A."/>
            <person name="Woyke T."/>
            <person name="Ryan C.M."/>
            <person name="Banfield J.F."/>
        </authorList>
    </citation>
    <scope>NUCLEOTIDE SEQUENCE [LARGE SCALE GENOMIC DNA]</scope>
</reference>
<organism evidence="2 3">
    <name type="scientific">Candidatus Terrybacteria bacterium CG10_big_fil_rev_8_21_14_0_10_41_10</name>
    <dbReference type="NCBI Taxonomy" id="1975026"/>
    <lineage>
        <taxon>Bacteria</taxon>
        <taxon>Candidatus Terryibacteriota</taxon>
    </lineage>
</organism>
<evidence type="ECO:0000313" key="3">
    <source>
        <dbReference type="Proteomes" id="UP000230959"/>
    </source>
</evidence>
<evidence type="ECO:0000313" key="2">
    <source>
        <dbReference type="EMBL" id="PJE73534.1"/>
    </source>
</evidence>